<dbReference type="InterPro" id="IPR009057">
    <property type="entry name" value="Homeodomain-like_sf"/>
</dbReference>
<dbReference type="Proteomes" id="UP000550260">
    <property type="component" value="Unassembled WGS sequence"/>
</dbReference>
<proteinExistence type="predicted"/>
<comment type="caution">
    <text evidence="2">The sequence shown here is derived from an EMBL/GenBank/DDBJ whole genome shotgun (WGS) entry which is preliminary data.</text>
</comment>
<feature type="region of interest" description="Disordered" evidence="1">
    <location>
        <begin position="60"/>
        <end position="84"/>
    </location>
</feature>
<evidence type="ECO:0000313" key="2">
    <source>
        <dbReference type="EMBL" id="MBB2506398.1"/>
    </source>
</evidence>
<dbReference type="EMBL" id="JACJHR010000177">
    <property type="protein sequence ID" value="MBB2506398.1"/>
    <property type="molecule type" value="Genomic_DNA"/>
</dbReference>
<protein>
    <submittedName>
        <fullName evidence="2">Transposase</fullName>
    </submittedName>
</protein>
<dbReference type="AlphaFoldDB" id="A0A8E1WA88"/>
<gene>
    <name evidence="2" type="ORF">H5411_45755</name>
</gene>
<name>A0A8E1WA88_9PSEU</name>
<organism evidence="2 3">
    <name type="scientific">Amycolatopsis echigonensis</name>
    <dbReference type="NCBI Taxonomy" id="2576905"/>
    <lineage>
        <taxon>Bacteria</taxon>
        <taxon>Bacillati</taxon>
        <taxon>Actinomycetota</taxon>
        <taxon>Actinomycetes</taxon>
        <taxon>Pseudonocardiales</taxon>
        <taxon>Pseudonocardiaceae</taxon>
        <taxon>Amycolatopsis</taxon>
    </lineage>
</organism>
<accession>A0A8E1WA88</accession>
<evidence type="ECO:0000256" key="1">
    <source>
        <dbReference type="SAM" id="MobiDB-lite"/>
    </source>
</evidence>
<dbReference type="RefSeq" id="WP_183127933.1">
    <property type="nucleotide sequence ID" value="NZ_JACJHR010000177.1"/>
</dbReference>
<evidence type="ECO:0000313" key="3">
    <source>
        <dbReference type="Proteomes" id="UP000550260"/>
    </source>
</evidence>
<dbReference type="SUPFAM" id="SSF46689">
    <property type="entry name" value="Homeodomain-like"/>
    <property type="match status" value="1"/>
</dbReference>
<sequence>MGSSGEEQADPAPRPSRRVFTAEYKLATVAEYENAPNGEKGAILRREGLYSSHIIEWTRARDAGRLGGEPAESGTPAKRVKKSAEQIELEKLRRQNRKLTSDLTKTRMALDIMGKAHALLEELSESAERDEPPRTS</sequence>
<reference evidence="2 3" key="1">
    <citation type="submission" date="2020-08" db="EMBL/GenBank/DDBJ databases">
        <title>Amycolatopsis echigonensis JCM 21831.</title>
        <authorList>
            <person name="Tedsree N."/>
            <person name="Kuncharoen N."/>
            <person name="Likhitwitayawuid K."/>
            <person name="Tanasupawat S."/>
        </authorList>
    </citation>
    <scope>NUCLEOTIDE SEQUENCE [LARGE SCALE GENOMIC DNA]</scope>
    <source>
        <strain evidence="2 3">JCM 21831</strain>
    </source>
</reference>